<accession>A0AA35TGQ3</accession>
<feature type="region of interest" description="Disordered" evidence="1">
    <location>
        <begin position="24"/>
        <end position="53"/>
    </location>
</feature>
<dbReference type="EMBL" id="CASHTH010003578">
    <property type="protein sequence ID" value="CAI8046641.1"/>
    <property type="molecule type" value="Genomic_DNA"/>
</dbReference>
<dbReference type="AlphaFoldDB" id="A0AA35TGQ3"/>
<keyword evidence="3" id="KW-1185">Reference proteome</keyword>
<dbReference type="CDD" id="cd01671">
    <property type="entry name" value="CARD"/>
    <property type="match status" value="1"/>
</dbReference>
<dbReference type="InterPro" id="IPR011029">
    <property type="entry name" value="DEATH-like_dom_sf"/>
</dbReference>
<evidence type="ECO:0000256" key="1">
    <source>
        <dbReference type="SAM" id="MobiDB-lite"/>
    </source>
</evidence>
<reference evidence="2" key="1">
    <citation type="submission" date="2023-03" db="EMBL/GenBank/DDBJ databases">
        <authorList>
            <person name="Steffen K."/>
            <person name="Cardenas P."/>
        </authorList>
    </citation>
    <scope>NUCLEOTIDE SEQUENCE</scope>
</reference>
<sequence length="186" mass="20700">MALEQRVGFVGVTPENSFITITKEPRTDALSSHKKEAVETEASGEESASTSMGRISIEPVSLSAMMPESTLTVPRNTTSSKNSPFVALRALRRSYKLFKDSVDPDYFATVLYSNLLLTREEHEKAIHRTATDSEKLKELLKALERRISADPNVFDTVLQALKTEPALEAVVQEIKGIYTEELRNPT</sequence>
<gene>
    <name evidence="2" type="ORF">GBAR_LOCUS25796</name>
</gene>
<evidence type="ECO:0000313" key="3">
    <source>
        <dbReference type="Proteomes" id="UP001174909"/>
    </source>
</evidence>
<dbReference type="SUPFAM" id="SSF47986">
    <property type="entry name" value="DEATH domain"/>
    <property type="match status" value="1"/>
</dbReference>
<proteinExistence type="predicted"/>
<organism evidence="2 3">
    <name type="scientific">Geodia barretti</name>
    <name type="common">Barrett's horny sponge</name>
    <dbReference type="NCBI Taxonomy" id="519541"/>
    <lineage>
        <taxon>Eukaryota</taxon>
        <taxon>Metazoa</taxon>
        <taxon>Porifera</taxon>
        <taxon>Demospongiae</taxon>
        <taxon>Heteroscleromorpha</taxon>
        <taxon>Tetractinellida</taxon>
        <taxon>Astrophorina</taxon>
        <taxon>Geodiidae</taxon>
        <taxon>Geodia</taxon>
    </lineage>
</organism>
<evidence type="ECO:0000313" key="2">
    <source>
        <dbReference type="EMBL" id="CAI8046641.1"/>
    </source>
</evidence>
<name>A0AA35TGQ3_GEOBA</name>
<dbReference type="Proteomes" id="UP001174909">
    <property type="component" value="Unassembled WGS sequence"/>
</dbReference>
<protein>
    <submittedName>
        <fullName evidence="2">Uncharacterized protein</fullName>
    </submittedName>
</protein>
<dbReference type="Gene3D" id="1.10.533.10">
    <property type="entry name" value="Death Domain, Fas"/>
    <property type="match status" value="1"/>
</dbReference>
<feature type="compositionally biased region" description="Basic and acidic residues" evidence="1">
    <location>
        <begin position="24"/>
        <end position="38"/>
    </location>
</feature>
<comment type="caution">
    <text evidence="2">The sequence shown here is derived from an EMBL/GenBank/DDBJ whole genome shotgun (WGS) entry which is preliminary data.</text>
</comment>